<accession>H0XQV7</accession>
<dbReference type="STRING" id="30611.ENSOGAP00000018499"/>
<dbReference type="InterPro" id="IPR036259">
    <property type="entry name" value="MFS_trans_sf"/>
</dbReference>
<evidence type="ECO:0000313" key="7">
    <source>
        <dbReference type="Ensembl" id="ENSOGAP00000018499.1"/>
    </source>
</evidence>
<comment type="similarity">
    <text evidence="2">Belongs to the major facilitator superfamily.</text>
</comment>
<dbReference type="Proteomes" id="UP000005225">
    <property type="component" value="Unassembled WGS sequence"/>
</dbReference>
<proteinExistence type="inferred from homology"/>
<dbReference type="HOGENOM" id="CLU_1921958_0_0_1"/>
<evidence type="ECO:0000256" key="1">
    <source>
        <dbReference type="ARBA" id="ARBA00004141"/>
    </source>
</evidence>
<reference evidence="7" key="3">
    <citation type="submission" date="2025-09" db="UniProtKB">
        <authorList>
            <consortium name="Ensembl"/>
        </authorList>
    </citation>
    <scope>IDENTIFICATION</scope>
</reference>
<dbReference type="Ensembl" id="ENSOGAT00000032262.1">
    <property type="protein sequence ID" value="ENSOGAP00000018499.1"/>
    <property type="gene ID" value="ENSOGAG00000029527.1"/>
</dbReference>
<organism evidence="7 8">
    <name type="scientific">Otolemur garnettii</name>
    <name type="common">Small-eared galago</name>
    <name type="synonym">Garnett's greater bushbaby</name>
    <dbReference type="NCBI Taxonomy" id="30611"/>
    <lineage>
        <taxon>Eukaryota</taxon>
        <taxon>Metazoa</taxon>
        <taxon>Chordata</taxon>
        <taxon>Craniata</taxon>
        <taxon>Vertebrata</taxon>
        <taxon>Euteleostomi</taxon>
        <taxon>Mammalia</taxon>
        <taxon>Eutheria</taxon>
        <taxon>Euarchontoglires</taxon>
        <taxon>Primates</taxon>
        <taxon>Strepsirrhini</taxon>
        <taxon>Lorisiformes</taxon>
        <taxon>Galagidae</taxon>
        <taxon>Otolemur</taxon>
    </lineage>
</organism>
<protein>
    <submittedName>
        <fullName evidence="7">Uncharacterized protein</fullName>
    </submittedName>
</protein>
<comment type="subcellular location">
    <subcellularLocation>
        <location evidence="1">Membrane</location>
        <topology evidence="1">Multi-pass membrane protein</topology>
    </subcellularLocation>
</comment>
<feature type="transmembrane region" description="Helical" evidence="6">
    <location>
        <begin position="102"/>
        <end position="122"/>
    </location>
</feature>
<dbReference type="OMA" id="HTNSCCT"/>
<dbReference type="InParanoid" id="H0XQV7"/>
<evidence type="ECO:0000313" key="8">
    <source>
        <dbReference type="Proteomes" id="UP000005225"/>
    </source>
</evidence>
<evidence type="ECO:0000256" key="3">
    <source>
        <dbReference type="ARBA" id="ARBA00022692"/>
    </source>
</evidence>
<evidence type="ECO:0000256" key="5">
    <source>
        <dbReference type="ARBA" id="ARBA00023136"/>
    </source>
</evidence>
<keyword evidence="4 6" id="KW-1133">Transmembrane helix</keyword>
<dbReference type="PANTHER" id="PTHR23121">
    <property type="entry name" value="SODIUM-DEPENDENT GLUCOSE TRANSPORTER 1"/>
    <property type="match status" value="1"/>
</dbReference>
<feature type="transmembrane region" description="Helical" evidence="6">
    <location>
        <begin position="60"/>
        <end position="82"/>
    </location>
</feature>
<evidence type="ECO:0000256" key="2">
    <source>
        <dbReference type="ARBA" id="ARBA00008335"/>
    </source>
</evidence>
<dbReference type="AlphaFoldDB" id="H0XQV7"/>
<keyword evidence="8" id="KW-1185">Reference proteome</keyword>
<dbReference type="SUPFAM" id="SSF103473">
    <property type="entry name" value="MFS general substrate transporter"/>
    <property type="match status" value="1"/>
</dbReference>
<dbReference type="GeneTree" id="ENSGT00530000063320"/>
<dbReference type="EMBL" id="AAQR03003862">
    <property type="status" value="NOT_ANNOTATED_CDS"/>
    <property type="molecule type" value="Genomic_DNA"/>
</dbReference>
<dbReference type="PANTHER" id="PTHR23121:SF9">
    <property type="entry name" value="SODIUM-DEPENDENT GLUCOSE TRANSPORTER 1"/>
    <property type="match status" value="1"/>
</dbReference>
<name>H0XQV7_OTOGA</name>
<keyword evidence="5 6" id="KW-0472">Membrane</keyword>
<reference evidence="8" key="1">
    <citation type="submission" date="2011-03" db="EMBL/GenBank/DDBJ databases">
        <title>Version 3 of the genome sequence of Otolemur garnettii (Bushbaby).</title>
        <authorList>
            <consortium name="The Broad Institute Genome Sequencing Platform"/>
            <person name="Di Palma F."/>
            <person name="Johnson J."/>
            <person name="Lander E.S."/>
            <person name="Lindblad-Toh K."/>
            <person name="Jaffe D.B."/>
            <person name="Gnerre S."/>
            <person name="MacCallum I."/>
            <person name="Przybylski D."/>
            <person name="Ribeiro F.J."/>
            <person name="Burton J.N."/>
            <person name="Walker B.J."/>
            <person name="Sharpe T."/>
            <person name="Hall G."/>
        </authorList>
    </citation>
    <scope>NUCLEOTIDE SEQUENCE [LARGE SCALE GENOMIC DNA]</scope>
</reference>
<dbReference type="GO" id="GO:0016020">
    <property type="term" value="C:membrane"/>
    <property type="evidence" value="ECO:0007669"/>
    <property type="project" value="UniProtKB-SubCell"/>
</dbReference>
<sequence>LRPAAVRALLWSAELELELDLHGATAPAVGQRLLQTEPPSDNEPEAVAISRQSDRAGGMLRWFTTGILFASFLGLGMSVAILGPTFPDLAINVNRNISSLSFIFVGRAFGYLSGSVIGGVFFDMMNHFLLLG</sequence>
<reference evidence="7" key="2">
    <citation type="submission" date="2025-08" db="UniProtKB">
        <authorList>
            <consortium name="Ensembl"/>
        </authorList>
    </citation>
    <scope>IDENTIFICATION</scope>
</reference>
<evidence type="ECO:0000256" key="4">
    <source>
        <dbReference type="ARBA" id="ARBA00022989"/>
    </source>
</evidence>
<evidence type="ECO:0000256" key="6">
    <source>
        <dbReference type="SAM" id="Phobius"/>
    </source>
</evidence>
<keyword evidence="3 6" id="KW-0812">Transmembrane</keyword>
<dbReference type="eggNOG" id="ENOG502R5UW">
    <property type="taxonomic scope" value="Eukaryota"/>
</dbReference>